<protein>
    <submittedName>
        <fullName evidence="2">Uncharacterized protein</fullName>
    </submittedName>
</protein>
<dbReference type="AlphaFoldDB" id="A0A066V693"/>
<comment type="caution">
    <text evidence="2">The sequence shown here is derived from an EMBL/GenBank/DDBJ whole genome shotgun (WGS) entry which is preliminary data.</text>
</comment>
<feature type="region of interest" description="Disordered" evidence="1">
    <location>
        <begin position="1"/>
        <end position="37"/>
    </location>
</feature>
<feature type="compositionally biased region" description="Polar residues" evidence="1">
    <location>
        <begin position="214"/>
        <end position="236"/>
    </location>
</feature>
<dbReference type="OMA" id="WEDQIIP"/>
<feature type="compositionally biased region" description="Basic and acidic residues" evidence="1">
    <location>
        <begin position="482"/>
        <end position="502"/>
    </location>
</feature>
<feature type="region of interest" description="Disordered" evidence="1">
    <location>
        <begin position="317"/>
        <end position="338"/>
    </location>
</feature>
<feature type="region of interest" description="Disordered" evidence="1">
    <location>
        <begin position="60"/>
        <end position="236"/>
    </location>
</feature>
<feature type="compositionally biased region" description="Basic and acidic residues" evidence="1">
    <location>
        <begin position="175"/>
        <end position="193"/>
    </location>
</feature>
<feature type="compositionally biased region" description="Polar residues" evidence="1">
    <location>
        <begin position="461"/>
        <end position="471"/>
    </location>
</feature>
<feature type="compositionally biased region" description="Polar residues" evidence="1">
    <location>
        <begin position="122"/>
        <end position="137"/>
    </location>
</feature>
<reference evidence="2 3" key="1">
    <citation type="submission" date="2014-05" db="EMBL/GenBank/DDBJ databases">
        <title>Draft genome sequence of a rare smut relative, Tilletiaria anomala UBC 951.</title>
        <authorList>
            <consortium name="DOE Joint Genome Institute"/>
            <person name="Toome M."/>
            <person name="Kuo A."/>
            <person name="Henrissat B."/>
            <person name="Lipzen A."/>
            <person name="Tritt A."/>
            <person name="Yoshinaga Y."/>
            <person name="Zane M."/>
            <person name="Barry K."/>
            <person name="Grigoriev I.V."/>
            <person name="Spatafora J.W."/>
            <person name="Aimea M.C."/>
        </authorList>
    </citation>
    <scope>NUCLEOTIDE SEQUENCE [LARGE SCALE GENOMIC DNA]</scope>
    <source>
        <strain evidence="2 3">UBC 951</strain>
    </source>
</reference>
<feature type="region of interest" description="Disordered" evidence="1">
    <location>
        <begin position="263"/>
        <end position="292"/>
    </location>
</feature>
<proteinExistence type="predicted"/>
<organism evidence="2 3">
    <name type="scientific">Tilletiaria anomala (strain ATCC 24038 / CBS 436.72 / UBC 951)</name>
    <dbReference type="NCBI Taxonomy" id="1037660"/>
    <lineage>
        <taxon>Eukaryota</taxon>
        <taxon>Fungi</taxon>
        <taxon>Dikarya</taxon>
        <taxon>Basidiomycota</taxon>
        <taxon>Ustilaginomycotina</taxon>
        <taxon>Exobasidiomycetes</taxon>
        <taxon>Georgefischeriales</taxon>
        <taxon>Tilletiariaceae</taxon>
        <taxon>Tilletiaria</taxon>
    </lineage>
</organism>
<feature type="compositionally biased region" description="Basic and acidic residues" evidence="1">
    <location>
        <begin position="566"/>
        <end position="576"/>
    </location>
</feature>
<feature type="compositionally biased region" description="Low complexity" evidence="1">
    <location>
        <begin position="548"/>
        <end position="557"/>
    </location>
</feature>
<dbReference type="OrthoDB" id="2556027at2759"/>
<gene>
    <name evidence="2" type="ORF">K437DRAFT_259839</name>
</gene>
<evidence type="ECO:0000313" key="3">
    <source>
        <dbReference type="Proteomes" id="UP000027361"/>
    </source>
</evidence>
<accession>A0A066V693</accession>
<dbReference type="RefSeq" id="XP_013240332.1">
    <property type="nucleotide sequence ID" value="XM_013384878.1"/>
</dbReference>
<evidence type="ECO:0000313" key="2">
    <source>
        <dbReference type="EMBL" id="KDN37267.1"/>
    </source>
</evidence>
<dbReference type="InParanoid" id="A0A066V693"/>
<dbReference type="HOGENOM" id="CLU_456474_0_0_1"/>
<name>A0A066V693_TILAU</name>
<feature type="compositionally biased region" description="Polar residues" evidence="1">
    <location>
        <begin position="503"/>
        <end position="516"/>
    </location>
</feature>
<dbReference type="GeneID" id="25265390"/>
<sequence length="586" mass="63395">MAATLNGSYRHGGDDYYGSAASTTGTMSRPPREQDLPWEEQIVPALRKKLETESAILLKRKSRIEPSDGCQSAWPPLGGPSGLTASAAVPPLGTSKSKPAAPRVSQPVRIEDAAVTDGYRPENSTNGGVNAQGNKQEGASELQGRQLCTPSPTRESARLRTKSASTSRASPQVKRALEEARRRQREQQEREFARVQATSKSRDAHEEAGDERVGQQQKLGMTNSSSSPEILSNGNLNNKHAAFEDTSLSLSQSIALNASAKRKLARSRPTADELEEFGPLGGVRQPSGAGEEAYLARSQTKGSRIRAVTLANELLSRSEASAEDVPTSSRPRPMGTTGLENATIFPDGGGHNQWRANYVKGGLSNSHSQGSMLQLSPHAAPSGGRRIASESRAAETNDFLPLSTSANPWDEELIPTVAKRLRQQRLLDGDPRLSRVEGLIDTWDRDGLPLNLSAMEASRKVQAQEQDQTIGREQAKVQVDTEGDRESNDRKERGGVEREQQRQDQSAVAGQTSTKLHAQPSGGEDSIPMHSFTSGQTTQRTHQPVPHTTTPLINTTTSPASHPHKRPDSRWQHDDDGAGCCKCTIM</sequence>
<feature type="region of interest" description="Disordered" evidence="1">
    <location>
        <begin position="368"/>
        <end position="394"/>
    </location>
</feature>
<feature type="compositionally biased region" description="Basic and acidic residues" evidence="1">
    <location>
        <begin position="200"/>
        <end position="213"/>
    </location>
</feature>
<evidence type="ECO:0000256" key="1">
    <source>
        <dbReference type="SAM" id="MobiDB-lite"/>
    </source>
</evidence>
<keyword evidence="3" id="KW-1185">Reference proteome</keyword>
<feature type="region of interest" description="Disordered" evidence="1">
    <location>
        <begin position="459"/>
        <end position="578"/>
    </location>
</feature>
<dbReference type="EMBL" id="JMSN01000142">
    <property type="protein sequence ID" value="KDN37267.1"/>
    <property type="molecule type" value="Genomic_DNA"/>
</dbReference>
<feature type="compositionally biased region" description="Polar residues" evidence="1">
    <location>
        <begin position="531"/>
        <end position="542"/>
    </location>
</feature>
<dbReference type="Proteomes" id="UP000027361">
    <property type="component" value="Unassembled WGS sequence"/>
</dbReference>